<dbReference type="InterPro" id="IPR050879">
    <property type="entry name" value="Acyltransferase_3"/>
</dbReference>
<proteinExistence type="predicted"/>
<keyword evidence="3" id="KW-0012">Acyltransferase</keyword>
<keyword evidence="3" id="KW-0808">Transferase</keyword>
<feature type="transmembrane region" description="Helical" evidence="1">
    <location>
        <begin position="91"/>
        <end position="112"/>
    </location>
</feature>
<dbReference type="PANTHER" id="PTHR23028">
    <property type="entry name" value="ACETYLTRANSFERASE"/>
    <property type="match status" value="1"/>
</dbReference>
<feature type="transmembrane region" description="Helical" evidence="1">
    <location>
        <begin position="172"/>
        <end position="192"/>
    </location>
</feature>
<keyword evidence="1" id="KW-1133">Transmembrane helix</keyword>
<feature type="transmembrane region" description="Helical" evidence="1">
    <location>
        <begin position="143"/>
        <end position="165"/>
    </location>
</feature>
<evidence type="ECO:0000259" key="2">
    <source>
        <dbReference type="Pfam" id="PF01757"/>
    </source>
</evidence>
<sequence>MSNQYMHQLHGLRALAALGVLIFHWGALFGIHPQLHEHGGIYSIWWWISFFIGSGWVGVMVFFVLSGTVLSTPYLSGKTPVLSTFYLRRLLRIYPAVWLQLLVMMVGSFWILGLPAWQWGTDLIANFLLWIHLPPGHVKPLNGVWWTLPVELGFYLCFPLILLLFRRIGAVGLLVLAALLSISWRLGVFYYFNTESYAPYQVYLDALPSSIFYFCTGILVAHAAQPERSRAYQSTLLGLALIIALLFYLVVVLDKYWAGHWLLLFWPLLCAPGIALLVYALRQPLTGYQWLARQPFKWMGDTSFGIYLWHFPVMLVVHRYFYSADGSLAQNVQWLLLSMVLTFALAGLSFKYVEAPLIQWGRRRFVG</sequence>
<dbReference type="AlphaFoldDB" id="A0A928V500"/>
<accession>A0A928V500</accession>
<keyword evidence="1" id="KW-0472">Membrane</keyword>
<keyword evidence="4" id="KW-1185">Reference proteome</keyword>
<dbReference type="GO" id="GO:0009103">
    <property type="term" value="P:lipopolysaccharide biosynthetic process"/>
    <property type="evidence" value="ECO:0007669"/>
    <property type="project" value="TreeGrafter"/>
</dbReference>
<dbReference type="Proteomes" id="UP000652567">
    <property type="component" value="Unassembled WGS sequence"/>
</dbReference>
<feature type="transmembrane region" description="Helical" evidence="1">
    <location>
        <begin position="236"/>
        <end position="253"/>
    </location>
</feature>
<dbReference type="PANTHER" id="PTHR23028:SF53">
    <property type="entry name" value="ACYL_TRANSF_3 DOMAIN-CONTAINING PROTEIN"/>
    <property type="match status" value="1"/>
</dbReference>
<comment type="caution">
    <text evidence="3">The sequence shown here is derived from an EMBL/GenBank/DDBJ whole genome shotgun (WGS) entry which is preliminary data.</text>
</comment>
<reference evidence="3" key="1">
    <citation type="submission" date="2018-07" db="EMBL/GenBank/DDBJ databases">
        <title>Genome assembly of strain Ka43.</title>
        <authorList>
            <person name="Kukolya J."/>
            <person name="Nagy I."/>
            <person name="Horvath B."/>
            <person name="Toth A."/>
        </authorList>
    </citation>
    <scope>NUCLEOTIDE SEQUENCE</scope>
    <source>
        <strain evidence="3">KB43</strain>
    </source>
</reference>
<dbReference type="EMBL" id="PRDL01000001">
    <property type="protein sequence ID" value="MBE8718883.1"/>
    <property type="molecule type" value="Genomic_DNA"/>
</dbReference>
<gene>
    <name evidence="3" type="ORF">C4F51_17045</name>
</gene>
<protein>
    <submittedName>
        <fullName evidence="3">Acyltransferase</fullName>
    </submittedName>
</protein>
<keyword evidence="1" id="KW-0812">Transmembrane</keyword>
<evidence type="ECO:0000256" key="1">
    <source>
        <dbReference type="SAM" id="Phobius"/>
    </source>
</evidence>
<feature type="transmembrane region" description="Helical" evidence="1">
    <location>
        <begin position="334"/>
        <end position="353"/>
    </location>
</feature>
<name>A0A928V500_9GAMM</name>
<feature type="transmembrane region" description="Helical" evidence="1">
    <location>
        <begin position="12"/>
        <end position="32"/>
    </location>
</feature>
<dbReference type="Pfam" id="PF01757">
    <property type="entry name" value="Acyl_transf_3"/>
    <property type="match status" value="1"/>
</dbReference>
<dbReference type="InterPro" id="IPR002656">
    <property type="entry name" value="Acyl_transf_3_dom"/>
</dbReference>
<feature type="transmembrane region" description="Helical" evidence="1">
    <location>
        <begin position="259"/>
        <end position="281"/>
    </location>
</feature>
<dbReference type="GO" id="GO:0016747">
    <property type="term" value="F:acyltransferase activity, transferring groups other than amino-acyl groups"/>
    <property type="evidence" value="ECO:0007669"/>
    <property type="project" value="InterPro"/>
</dbReference>
<evidence type="ECO:0000313" key="3">
    <source>
        <dbReference type="EMBL" id="MBE8718883.1"/>
    </source>
</evidence>
<organism evidence="3 4">
    <name type="scientific">Cellvibrio polysaccharolyticus</name>
    <dbReference type="NCBI Taxonomy" id="2082724"/>
    <lineage>
        <taxon>Bacteria</taxon>
        <taxon>Pseudomonadati</taxon>
        <taxon>Pseudomonadota</taxon>
        <taxon>Gammaproteobacteria</taxon>
        <taxon>Cellvibrionales</taxon>
        <taxon>Cellvibrionaceae</taxon>
        <taxon>Cellvibrio</taxon>
    </lineage>
</organism>
<dbReference type="GO" id="GO:0016020">
    <property type="term" value="C:membrane"/>
    <property type="evidence" value="ECO:0007669"/>
    <property type="project" value="TreeGrafter"/>
</dbReference>
<evidence type="ECO:0000313" key="4">
    <source>
        <dbReference type="Proteomes" id="UP000652567"/>
    </source>
</evidence>
<feature type="transmembrane region" description="Helical" evidence="1">
    <location>
        <begin position="302"/>
        <end position="322"/>
    </location>
</feature>
<feature type="transmembrane region" description="Helical" evidence="1">
    <location>
        <begin position="204"/>
        <end position="224"/>
    </location>
</feature>
<feature type="transmembrane region" description="Helical" evidence="1">
    <location>
        <begin position="44"/>
        <end position="70"/>
    </location>
</feature>
<feature type="domain" description="Acyltransferase 3" evidence="2">
    <location>
        <begin position="7"/>
        <end position="347"/>
    </location>
</feature>